<name>A0A2A3ET86_APICC</name>
<evidence type="ECO:0000259" key="16">
    <source>
        <dbReference type="Pfam" id="PF13868"/>
    </source>
</evidence>
<evidence type="ECO:0000256" key="9">
    <source>
        <dbReference type="ARBA" id="ARBA00023212"/>
    </source>
</evidence>
<evidence type="ECO:0000313" key="18">
    <source>
        <dbReference type="Proteomes" id="UP000242457"/>
    </source>
</evidence>
<keyword evidence="5" id="KW-0963">Cytoplasm</keyword>
<evidence type="ECO:0000256" key="6">
    <source>
        <dbReference type="ARBA" id="ARBA00022846"/>
    </source>
</evidence>
<feature type="region of interest" description="Disordered" evidence="15">
    <location>
        <begin position="405"/>
        <end position="428"/>
    </location>
</feature>
<evidence type="ECO:0000256" key="2">
    <source>
        <dbReference type="ARBA" id="ARBA00004611"/>
    </source>
</evidence>
<dbReference type="EMBL" id="KZ288185">
    <property type="protein sequence ID" value="PBC34900.1"/>
    <property type="molecule type" value="Genomic_DNA"/>
</dbReference>
<keyword evidence="10" id="KW-0539">Nucleus</keyword>
<keyword evidence="9" id="KW-0206">Cytoskeleton</keyword>
<evidence type="ECO:0000256" key="1">
    <source>
        <dbReference type="ARBA" id="ARBA00004123"/>
    </source>
</evidence>
<keyword evidence="11" id="KW-0469">Meiosis</keyword>
<gene>
    <name evidence="17" type="ORF">APICC_00012</name>
</gene>
<evidence type="ECO:0000313" key="17">
    <source>
        <dbReference type="EMBL" id="PBC34900.1"/>
    </source>
</evidence>
<dbReference type="GO" id="GO:0044782">
    <property type="term" value="P:cilium organization"/>
    <property type="evidence" value="ECO:0007669"/>
    <property type="project" value="TreeGrafter"/>
</dbReference>
<evidence type="ECO:0000256" key="15">
    <source>
        <dbReference type="SAM" id="MobiDB-lite"/>
    </source>
</evidence>
<dbReference type="AlphaFoldDB" id="A0A2A3ET86"/>
<dbReference type="InterPro" id="IPR026504">
    <property type="entry name" value="MNS1"/>
</dbReference>
<feature type="domain" description="Trichohyalin-plectin-homology" evidence="16">
    <location>
        <begin position="137"/>
        <end position="396"/>
    </location>
</feature>
<evidence type="ECO:0000256" key="14">
    <source>
        <dbReference type="SAM" id="Coils"/>
    </source>
</evidence>
<reference evidence="17 18" key="1">
    <citation type="submission" date="2014-07" db="EMBL/GenBank/DDBJ databases">
        <title>Genomic and transcriptomic analysis on Apis cerana provide comprehensive insights into honey bee biology.</title>
        <authorList>
            <person name="Diao Q."/>
            <person name="Sun L."/>
            <person name="Zheng H."/>
            <person name="Zheng H."/>
            <person name="Xu S."/>
            <person name="Wang S."/>
            <person name="Zeng Z."/>
            <person name="Hu F."/>
            <person name="Su S."/>
            <person name="Wu J."/>
        </authorList>
    </citation>
    <scope>NUCLEOTIDE SEQUENCE [LARGE SCALE GENOMIC DNA]</scope>
    <source>
        <tissue evidence="17">Pupae without intestine</tissue>
    </source>
</reference>
<dbReference type="GO" id="GO:0005634">
    <property type="term" value="C:nucleus"/>
    <property type="evidence" value="ECO:0007669"/>
    <property type="project" value="UniProtKB-SubCell"/>
</dbReference>
<proteinExistence type="inferred from homology"/>
<evidence type="ECO:0000256" key="7">
    <source>
        <dbReference type="ARBA" id="ARBA00023054"/>
    </source>
</evidence>
<dbReference type="PANTHER" id="PTHR19265">
    <property type="entry name" value="MEIOSIS-SPECIFIC NUCLEAR STRUCTURAL PROTEIN 1"/>
    <property type="match status" value="1"/>
</dbReference>
<keyword evidence="7 14" id="KW-0175">Coiled coil</keyword>
<organism evidence="17 18">
    <name type="scientific">Apis cerana cerana</name>
    <name type="common">Oriental honeybee</name>
    <dbReference type="NCBI Taxonomy" id="94128"/>
    <lineage>
        <taxon>Eukaryota</taxon>
        <taxon>Metazoa</taxon>
        <taxon>Ecdysozoa</taxon>
        <taxon>Arthropoda</taxon>
        <taxon>Hexapoda</taxon>
        <taxon>Insecta</taxon>
        <taxon>Pterygota</taxon>
        <taxon>Neoptera</taxon>
        <taxon>Endopterygota</taxon>
        <taxon>Hymenoptera</taxon>
        <taxon>Apocrita</taxon>
        <taxon>Aculeata</taxon>
        <taxon>Apoidea</taxon>
        <taxon>Anthophila</taxon>
        <taxon>Apidae</taxon>
        <taxon>Apis</taxon>
    </lineage>
</organism>
<evidence type="ECO:0000256" key="10">
    <source>
        <dbReference type="ARBA" id="ARBA00023242"/>
    </source>
</evidence>
<keyword evidence="12" id="KW-0966">Cell projection</keyword>
<evidence type="ECO:0000256" key="11">
    <source>
        <dbReference type="ARBA" id="ARBA00023254"/>
    </source>
</evidence>
<dbReference type="STRING" id="94128.A0A2A3ET86"/>
<evidence type="ECO:0000256" key="13">
    <source>
        <dbReference type="ARBA" id="ARBA00046114"/>
    </source>
</evidence>
<comment type="similarity">
    <text evidence="3">Belongs to the MNS1 family.</text>
</comment>
<dbReference type="PANTHER" id="PTHR19265:SF0">
    <property type="entry name" value="MEIOSIS-SPECIFIC NUCLEAR STRUCTURAL PROTEIN 1"/>
    <property type="match status" value="1"/>
</dbReference>
<keyword evidence="8" id="KW-0969">Cilium</keyword>
<comment type="function">
    <text evidence="13">Microtubule inner protein (MIP) part of the dynein-decorated doublet microtubules (DMTs) in cilia axoneme, which is required for motile cilia beating. May play a role in the control of meiotic division and germ cell differentiation through regulation of pairing and recombination during meiosis. Required for sperm flagella assembly. May play a role in the assembly and function of the outer dynein arm-docking complex (ODA-DC). ODA-DC mediates outer dynein arms (ODA) binding onto the axonemal doublet microtubules.</text>
</comment>
<dbReference type="GO" id="GO:0031514">
    <property type="term" value="C:motile cilium"/>
    <property type="evidence" value="ECO:0007669"/>
    <property type="project" value="TreeGrafter"/>
</dbReference>
<feature type="coiled-coil region" evidence="14">
    <location>
        <begin position="149"/>
        <end position="197"/>
    </location>
</feature>
<evidence type="ECO:0000256" key="8">
    <source>
        <dbReference type="ARBA" id="ARBA00023069"/>
    </source>
</evidence>
<sequence length="428" mass="51869">MFNIREQPDFESIKDQKSLEIEIRRRIIDKTAERKRHLRKVHIERKEALEAEQLQHAKAAADLKVRQLDRTHRLAEELARRKQVELQESLKTRKKKFAVSLPKEIFEKLETDLKKEEWKEEVAQVSNLIPPWNLKEDLIKQQEEKLKYRRDLQNQLIDNRRRLREKEEEKHRDRKIVEEVNKVLHEENVEAEKKRKEIAITLQTERDAFLKAREFWKEKRKEILKQEHDEISRIVAKREALQKREAEGKIDIRAAKDVLLEKMMKKLTEEEYKRLEREEICRELYIAEKEHQLKKEAITVALKKKQTAKEFLQEMARTQKIMAERKAKEIAIDVAFANYLIEERKKQEEKERERQQMRREKILRYGNDLRKMIEESKIKRMKELKEYLQIEENTNDNKDCKIKSLSESILNQPKKTSNAPELMNNDSR</sequence>
<dbReference type="InterPro" id="IPR043597">
    <property type="entry name" value="TPH_dom"/>
</dbReference>
<dbReference type="Proteomes" id="UP000242457">
    <property type="component" value="Unassembled WGS sequence"/>
</dbReference>
<keyword evidence="18" id="KW-1185">Reference proteome</keyword>
<dbReference type="OrthoDB" id="197839at2759"/>
<evidence type="ECO:0000256" key="12">
    <source>
        <dbReference type="ARBA" id="ARBA00023273"/>
    </source>
</evidence>
<evidence type="ECO:0000256" key="5">
    <source>
        <dbReference type="ARBA" id="ARBA00022490"/>
    </source>
</evidence>
<evidence type="ECO:0000256" key="3">
    <source>
        <dbReference type="ARBA" id="ARBA00009158"/>
    </source>
</evidence>
<accession>A0A2A3ET86</accession>
<protein>
    <recommendedName>
        <fullName evidence="4">Meiosis-specific nuclear structural protein 1</fullName>
    </recommendedName>
</protein>
<comment type="subcellular location">
    <subcellularLocation>
        <location evidence="2">Cytoplasm</location>
        <location evidence="2">Cytoskeleton</location>
        <location evidence="2">Flagellum axoneme</location>
    </subcellularLocation>
    <subcellularLocation>
        <location evidence="1">Nucleus</location>
    </subcellularLocation>
</comment>
<dbReference type="Pfam" id="PF13868">
    <property type="entry name" value="TPH"/>
    <property type="match status" value="1"/>
</dbReference>
<dbReference type="GO" id="GO:0051321">
    <property type="term" value="P:meiotic cell cycle"/>
    <property type="evidence" value="ECO:0007669"/>
    <property type="project" value="UniProtKB-KW"/>
</dbReference>
<evidence type="ECO:0000256" key="4">
    <source>
        <dbReference type="ARBA" id="ARBA00014813"/>
    </source>
</evidence>
<keyword evidence="6" id="KW-0282">Flagellum</keyword>